<gene>
    <name evidence="2" type="ORF">COT25_02540</name>
</gene>
<dbReference type="Proteomes" id="UP000228711">
    <property type="component" value="Unassembled WGS sequence"/>
</dbReference>
<feature type="domain" description="RapZ C-terminal" evidence="1">
    <location>
        <begin position="12"/>
        <end position="89"/>
    </location>
</feature>
<dbReference type="AlphaFoldDB" id="A0A2H0YSS8"/>
<reference evidence="3" key="1">
    <citation type="submission" date="2017-09" db="EMBL/GenBank/DDBJ databases">
        <title>Depth-based differentiation of microbial function through sediment-hosted aquifers and enrichment of novel symbionts in the deep terrestrial subsurface.</title>
        <authorList>
            <person name="Probst A.J."/>
            <person name="Ladd B."/>
            <person name="Jarett J.K."/>
            <person name="Geller-Mcgrath D.E."/>
            <person name="Sieber C.M.K."/>
            <person name="Emerson J.B."/>
            <person name="Anantharaman K."/>
            <person name="Thomas B.C."/>
            <person name="Malmstrom R."/>
            <person name="Stieglmeier M."/>
            <person name="Klingl A."/>
            <person name="Woyke T."/>
            <person name="Ryan C.M."/>
            <person name="Banfield J.F."/>
        </authorList>
    </citation>
    <scope>NUCLEOTIDE SEQUENCE [LARGE SCALE GENOMIC DNA]</scope>
</reference>
<dbReference type="Pfam" id="PF22740">
    <property type="entry name" value="PapZ_C"/>
    <property type="match status" value="1"/>
</dbReference>
<comment type="caution">
    <text evidence="2">The sequence shown here is derived from an EMBL/GenBank/DDBJ whole genome shotgun (WGS) entry which is preliminary data.</text>
</comment>
<name>A0A2H0YSS8_9BACT</name>
<accession>A0A2H0YSS8</accession>
<organism evidence="2 3">
    <name type="scientific">Candidatus Kerfeldbacteria bacterium CG08_land_8_20_14_0_20_42_7</name>
    <dbReference type="NCBI Taxonomy" id="2014245"/>
    <lineage>
        <taxon>Bacteria</taxon>
        <taxon>Candidatus Kerfeldiibacteriota</taxon>
    </lineage>
</organism>
<dbReference type="InterPro" id="IPR053931">
    <property type="entry name" value="RapZ_C"/>
</dbReference>
<dbReference type="EMBL" id="PEXV01000085">
    <property type="protein sequence ID" value="PIS41554.1"/>
    <property type="molecule type" value="Genomic_DNA"/>
</dbReference>
<protein>
    <recommendedName>
        <fullName evidence="1">RapZ C-terminal domain-containing protein</fullName>
    </recommendedName>
</protein>
<proteinExistence type="predicted"/>
<evidence type="ECO:0000313" key="3">
    <source>
        <dbReference type="Proteomes" id="UP000228711"/>
    </source>
</evidence>
<evidence type="ECO:0000259" key="1">
    <source>
        <dbReference type="Pfam" id="PF22740"/>
    </source>
</evidence>
<sequence length="94" mass="10700">MPQFPLTDKVYFGDEPQVVHFYENNPQTTGFIFDTFSALLSWIGKHKKGTLTIYVRSTNGLIRSVYAVNKLAELLQSQGHTTEAVHLELSRTKK</sequence>
<evidence type="ECO:0000313" key="2">
    <source>
        <dbReference type="EMBL" id="PIS41554.1"/>
    </source>
</evidence>